<dbReference type="RefSeq" id="WP_390320857.1">
    <property type="nucleotide sequence ID" value="NZ_JBHSPB010000027.1"/>
</dbReference>
<evidence type="ECO:0000259" key="4">
    <source>
        <dbReference type="Pfam" id="PF09375"/>
    </source>
</evidence>
<dbReference type="InterPro" id="IPR038352">
    <property type="entry name" value="Imelysin_sf"/>
</dbReference>
<dbReference type="PANTHER" id="PTHR39192">
    <property type="entry name" value="IRON UPTAKE SYSTEM COMPONENT EFEO"/>
    <property type="match status" value="1"/>
</dbReference>
<dbReference type="InterPro" id="IPR050894">
    <property type="entry name" value="EfeM/EfeO_iron_uptake"/>
</dbReference>
<comment type="subcellular location">
    <subcellularLocation>
        <location evidence="1">Cell envelope</location>
    </subcellularLocation>
</comment>
<proteinExistence type="inferred from homology"/>
<name>A0ABW0ZDH4_9ACTN</name>
<comment type="similarity">
    <text evidence="2">Belongs to the EfeM/EfeO family.</text>
</comment>
<evidence type="ECO:0000256" key="3">
    <source>
        <dbReference type="ARBA" id="ARBA00022729"/>
    </source>
</evidence>
<reference evidence="6" key="1">
    <citation type="journal article" date="2019" name="Int. J. Syst. Evol. Microbiol.">
        <title>The Global Catalogue of Microorganisms (GCM) 10K type strain sequencing project: providing services to taxonomists for standard genome sequencing and annotation.</title>
        <authorList>
            <consortium name="The Broad Institute Genomics Platform"/>
            <consortium name="The Broad Institute Genome Sequencing Center for Infectious Disease"/>
            <person name="Wu L."/>
            <person name="Ma J."/>
        </authorList>
    </citation>
    <scope>NUCLEOTIDE SEQUENCE [LARGE SCALE GENOMIC DNA]</scope>
    <source>
        <strain evidence="6">CGMCC 4.7304</strain>
    </source>
</reference>
<dbReference type="CDD" id="cd14656">
    <property type="entry name" value="Imelysin-like_EfeO"/>
    <property type="match status" value="1"/>
</dbReference>
<dbReference type="InterPro" id="IPR018976">
    <property type="entry name" value="Imelysin-like"/>
</dbReference>
<accession>A0ABW0ZDH4</accession>
<dbReference type="Proteomes" id="UP001596083">
    <property type="component" value="Unassembled WGS sequence"/>
</dbReference>
<dbReference type="EMBL" id="JBHSPB010000027">
    <property type="protein sequence ID" value="MFC5724395.1"/>
    <property type="molecule type" value="Genomic_DNA"/>
</dbReference>
<sequence length="487" mass="50748">MRRADTVRRLLTGYVAGTAGRRRAVRGAVMDERTLPGRAGAGRSVCGAVAGRVSEWGGSRGCGAGEGAVYGGEAVVRRGFGAPAEAVPARGRCCEWGPVRGGDVVRLVVSVGVLFVVSVGSLGEPGRSPGEGGGVVDVSPGGCGRGWGGGLPGLRAFEVRNTSVGAADVHLVDPGTGAVYAEAEGLGPGAARTVRARLGRGAYAFVCLFDDADAVTGPTVRVTGGPPPGPAAVPVTRQDLVPAVLDQQRRLGARLDGLVAATDSLRAAVEDGDRDGARAAWLDAHLRYARLGAAYGAFGAVGRAVDGTDAGLPGGVRDADFTGFHRIEYGLWHGERGPGPRRAARRLAADVRALRAGWDGVRLDPLDLVRRAHEILEDTLQDELTGRTDYGSGSGLATARAHLDAARAALDSLRPVLRSRMPRPALASLDARLDRTRRDLEEHLRHGEWTPLSRLSRAQRALLDADFGDAAERLARVAALCEPRRAA</sequence>
<dbReference type="PANTHER" id="PTHR39192:SF1">
    <property type="entry name" value="IRON UPTAKE SYSTEM COMPONENT EFEO"/>
    <property type="match status" value="1"/>
</dbReference>
<dbReference type="Pfam" id="PF09375">
    <property type="entry name" value="Peptidase_M75"/>
    <property type="match status" value="1"/>
</dbReference>
<evidence type="ECO:0000256" key="2">
    <source>
        <dbReference type="ARBA" id="ARBA00005989"/>
    </source>
</evidence>
<dbReference type="InterPro" id="IPR034981">
    <property type="entry name" value="Imelysin-like_EfeO/Algp7"/>
</dbReference>
<organism evidence="5 6">
    <name type="scientific">Streptomyces gamaensis</name>
    <dbReference type="NCBI Taxonomy" id="1763542"/>
    <lineage>
        <taxon>Bacteria</taxon>
        <taxon>Bacillati</taxon>
        <taxon>Actinomycetota</taxon>
        <taxon>Actinomycetes</taxon>
        <taxon>Kitasatosporales</taxon>
        <taxon>Streptomycetaceae</taxon>
        <taxon>Streptomyces</taxon>
    </lineage>
</organism>
<keyword evidence="3" id="KW-0732">Signal</keyword>
<dbReference type="Gene3D" id="1.20.1420.20">
    <property type="entry name" value="M75 peptidase, HXXE motif"/>
    <property type="match status" value="1"/>
</dbReference>
<protein>
    <submittedName>
        <fullName evidence="5">Imelysin family protein</fullName>
    </submittedName>
</protein>
<evidence type="ECO:0000313" key="6">
    <source>
        <dbReference type="Proteomes" id="UP001596083"/>
    </source>
</evidence>
<keyword evidence="6" id="KW-1185">Reference proteome</keyword>
<comment type="caution">
    <text evidence="5">The sequence shown here is derived from an EMBL/GenBank/DDBJ whole genome shotgun (WGS) entry which is preliminary data.</text>
</comment>
<evidence type="ECO:0000256" key="1">
    <source>
        <dbReference type="ARBA" id="ARBA00004196"/>
    </source>
</evidence>
<gene>
    <name evidence="5" type="ORF">ACFP1Z_30000</name>
</gene>
<evidence type="ECO:0000313" key="5">
    <source>
        <dbReference type="EMBL" id="MFC5724395.1"/>
    </source>
</evidence>
<feature type="domain" description="Imelysin-like" evidence="4">
    <location>
        <begin position="258"/>
        <end position="445"/>
    </location>
</feature>